<dbReference type="InterPro" id="IPR003593">
    <property type="entry name" value="AAA+_ATPase"/>
</dbReference>
<protein>
    <submittedName>
        <fullName evidence="2">ATP-binding protein</fullName>
    </submittedName>
</protein>
<dbReference type="Proteomes" id="UP001220456">
    <property type="component" value="Unassembled WGS sequence"/>
</dbReference>
<sequence length="390" mass="42691">MESDLNPYSPGSGRRPFELVGRRTEIDAFDLLIAKSKQRRSDRGIVLHGLRGVGKTVLLNEFRRQAERADFMTVSLEGRDAEGGPAAVRAKLARGLLQAGRKANRRGITSTLREALGSIVSFSAKLGVTGIDIGVDLARGRADSGSIEVDLEEMVEDLSVAMAEQRLALIFIIDEMQDLDEALLTALLGTQHMAGQREWPFYIVGAGLPNLPSVLAEARSYAERLFTYRHIDALPHEAAVSALVAPAARYGATYEAEARDLLLEASGGYPYFIQEYGHAAWETAPEKTITTQDADIAVTIGRAQLDQGFFPSRWKRATKGEQEFLRLMALDGDKGSSTAQLAERVGRKQSSMTMTRASLITKGIIYAPAHGRVAFTVPGMADYIQRQHRI</sequence>
<dbReference type="PANTHER" id="PTHR34301">
    <property type="entry name" value="DNA-BINDING PROTEIN-RELATED"/>
    <property type="match status" value="1"/>
</dbReference>
<dbReference type="SMART" id="SM00382">
    <property type="entry name" value="AAA"/>
    <property type="match status" value="1"/>
</dbReference>
<dbReference type="InterPro" id="IPR027417">
    <property type="entry name" value="P-loop_NTPase"/>
</dbReference>
<proteinExistence type="predicted"/>
<dbReference type="InterPro" id="IPR041664">
    <property type="entry name" value="AAA_16"/>
</dbReference>
<feature type="domain" description="AAA+ ATPase" evidence="1">
    <location>
        <begin position="41"/>
        <end position="232"/>
    </location>
</feature>
<dbReference type="RefSeq" id="WP_277358257.1">
    <property type="nucleotide sequence ID" value="NZ_JAROKN010000015.1"/>
</dbReference>
<reference evidence="2 3" key="1">
    <citation type="journal article" date="2023" name="Int. J. Syst. Evol. Microbiol.">
        <title>Arthrobacter vasquezii sp. nov., isolated from a soil sample from Union Glacier, Antarctica.</title>
        <authorList>
            <person name="Valenzuela-Ibaceta F."/>
            <person name="Carrasco V."/>
            <person name="Lagos-Moraga S."/>
            <person name="Dietz-Vargas C."/>
            <person name="Navarro C.A."/>
            <person name="Perez-Donoso J.M."/>
        </authorList>
    </citation>
    <scope>NUCLEOTIDE SEQUENCE [LARGE SCALE GENOMIC DNA]</scope>
    <source>
        <strain evidence="2 3">EH-1B-1</strain>
    </source>
</reference>
<evidence type="ECO:0000259" key="1">
    <source>
        <dbReference type="SMART" id="SM00382"/>
    </source>
</evidence>
<dbReference type="Pfam" id="PF13191">
    <property type="entry name" value="AAA_16"/>
    <property type="match status" value="1"/>
</dbReference>
<dbReference type="Gene3D" id="3.40.50.300">
    <property type="entry name" value="P-loop containing nucleotide triphosphate hydrolases"/>
    <property type="match status" value="1"/>
</dbReference>
<keyword evidence="2" id="KW-0067">ATP-binding</keyword>
<dbReference type="PANTHER" id="PTHR34301:SF8">
    <property type="entry name" value="ATPASE DOMAIN-CONTAINING PROTEIN"/>
    <property type="match status" value="1"/>
</dbReference>
<dbReference type="SUPFAM" id="SSF52540">
    <property type="entry name" value="P-loop containing nucleoside triphosphate hydrolases"/>
    <property type="match status" value="1"/>
</dbReference>
<keyword evidence="3" id="KW-1185">Reference proteome</keyword>
<evidence type="ECO:0000313" key="2">
    <source>
        <dbReference type="EMBL" id="MDF9277735.1"/>
    </source>
</evidence>
<dbReference type="GO" id="GO:0005524">
    <property type="term" value="F:ATP binding"/>
    <property type="evidence" value="ECO:0007669"/>
    <property type="project" value="UniProtKB-KW"/>
</dbReference>
<accession>A0ABT6CUJ0</accession>
<name>A0ABT6CUJ0_9MICC</name>
<organism evidence="2 3">
    <name type="scientific">Arthrobacter vasquezii</name>
    <dbReference type="NCBI Taxonomy" id="2977629"/>
    <lineage>
        <taxon>Bacteria</taxon>
        <taxon>Bacillati</taxon>
        <taxon>Actinomycetota</taxon>
        <taxon>Actinomycetes</taxon>
        <taxon>Micrococcales</taxon>
        <taxon>Micrococcaceae</taxon>
        <taxon>Arthrobacter</taxon>
    </lineage>
</organism>
<keyword evidence="2" id="KW-0547">Nucleotide-binding</keyword>
<dbReference type="EMBL" id="JAROKN010000015">
    <property type="protein sequence ID" value="MDF9277735.1"/>
    <property type="molecule type" value="Genomic_DNA"/>
</dbReference>
<comment type="caution">
    <text evidence="2">The sequence shown here is derived from an EMBL/GenBank/DDBJ whole genome shotgun (WGS) entry which is preliminary data.</text>
</comment>
<evidence type="ECO:0000313" key="3">
    <source>
        <dbReference type="Proteomes" id="UP001220456"/>
    </source>
</evidence>
<gene>
    <name evidence="2" type="ORF">P4U43_08030</name>
</gene>